<dbReference type="RefSeq" id="WP_380837176.1">
    <property type="nucleotide sequence ID" value="NZ_JBHSFP010000002.1"/>
</dbReference>
<keyword evidence="3" id="KW-1185">Reference proteome</keyword>
<keyword evidence="1" id="KW-0732">Signal</keyword>
<dbReference type="SUPFAM" id="SSF82171">
    <property type="entry name" value="DPP6 N-terminal domain-like"/>
    <property type="match status" value="1"/>
</dbReference>
<evidence type="ECO:0008006" key="4">
    <source>
        <dbReference type="Google" id="ProtNLM"/>
    </source>
</evidence>
<dbReference type="Gene3D" id="2.120.10.30">
    <property type="entry name" value="TolB, C-terminal domain"/>
    <property type="match status" value="1"/>
</dbReference>
<evidence type="ECO:0000256" key="1">
    <source>
        <dbReference type="SAM" id="SignalP"/>
    </source>
</evidence>
<dbReference type="InterPro" id="IPR011042">
    <property type="entry name" value="6-blade_b-propeller_TolB-like"/>
</dbReference>
<gene>
    <name evidence="2" type="ORF">ACFO60_04345</name>
</gene>
<accession>A0ABV9CAH1</accession>
<evidence type="ECO:0000313" key="3">
    <source>
        <dbReference type="Proteomes" id="UP001596004"/>
    </source>
</evidence>
<feature type="chain" id="PRO_5047264283" description="WD40 repeat domain-containing protein" evidence="1">
    <location>
        <begin position="23"/>
        <end position="346"/>
    </location>
</feature>
<evidence type="ECO:0000313" key="2">
    <source>
        <dbReference type="EMBL" id="MFC4529986.1"/>
    </source>
</evidence>
<sequence length="346" mass="36434">MKRTRTLTLLSMAAMATATTLAAVPAEAFTGAASAATSSGAATKGKAVRYAWVASCDKGDFAVPCGPWALTLRDGKTVRVPEATVYPRKANGKVDKESSAPFAVSGDGSRVVYFRKSDRKLVWKDVPSGRSHSLPGAAAKTPKGLDMSAVAATLSPDGDIVVVDYGDAAGRLPTLVVHLASGEIARLPGSDTFQGFSPDGRHLLVSHATEDNTTELTVYDTDGEAGESREVPQVVSNNSPIALADDGVTVAVVIVPTSGEPRLRQYDLSTDAVSPAVGLDLSSRDTLYRLDWDTAGKLTIWRLLSDDEGSIKRATASTVDPSNGHLKKIDSFAVRGGIYTWWLPGE</sequence>
<reference evidence="3" key="1">
    <citation type="journal article" date="2019" name="Int. J. Syst. Evol. Microbiol.">
        <title>The Global Catalogue of Microorganisms (GCM) 10K type strain sequencing project: providing services to taxonomists for standard genome sequencing and annotation.</title>
        <authorList>
            <consortium name="The Broad Institute Genomics Platform"/>
            <consortium name="The Broad Institute Genome Sequencing Center for Infectious Disease"/>
            <person name="Wu L."/>
            <person name="Ma J."/>
        </authorList>
    </citation>
    <scope>NUCLEOTIDE SEQUENCE [LARGE SCALE GENOMIC DNA]</scope>
    <source>
        <strain evidence="3">CGMCC 4.7132</strain>
    </source>
</reference>
<dbReference type="EMBL" id="JBHSFP010000002">
    <property type="protein sequence ID" value="MFC4529986.1"/>
    <property type="molecule type" value="Genomic_DNA"/>
</dbReference>
<name>A0ABV9CAH1_9ACTN</name>
<feature type="signal peptide" evidence="1">
    <location>
        <begin position="1"/>
        <end position="22"/>
    </location>
</feature>
<dbReference type="Proteomes" id="UP001596004">
    <property type="component" value="Unassembled WGS sequence"/>
</dbReference>
<comment type="caution">
    <text evidence="2">The sequence shown here is derived from an EMBL/GenBank/DDBJ whole genome shotgun (WGS) entry which is preliminary data.</text>
</comment>
<proteinExistence type="predicted"/>
<protein>
    <recommendedName>
        <fullName evidence="4">WD40 repeat domain-containing protein</fullName>
    </recommendedName>
</protein>
<organism evidence="2 3">
    <name type="scientific">Sphaerisporangium dianthi</name>
    <dbReference type="NCBI Taxonomy" id="1436120"/>
    <lineage>
        <taxon>Bacteria</taxon>
        <taxon>Bacillati</taxon>
        <taxon>Actinomycetota</taxon>
        <taxon>Actinomycetes</taxon>
        <taxon>Streptosporangiales</taxon>
        <taxon>Streptosporangiaceae</taxon>
        <taxon>Sphaerisporangium</taxon>
    </lineage>
</organism>